<dbReference type="GO" id="GO:0016987">
    <property type="term" value="F:sigma factor activity"/>
    <property type="evidence" value="ECO:0007669"/>
    <property type="project" value="UniProtKB-KW"/>
</dbReference>
<evidence type="ECO:0000256" key="5">
    <source>
        <dbReference type="ARBA" id="ARBA00023163"/>
    </source>
</evidence>
<evidence type="ECO:0000313" key="9">
    <source>
        <dbReference type="Proteomes" id="UP000435357"/>
    </source>
</evidence>
<keyword evidence="5" id="KW-0804">Transcription</keyword>
<evidence type="ECO:0000256" key="1">
    <source>
        <dbReference type="ARBA" id="ARBA00010641"/>
    </source>
</evidence>
<feature type="domain" description="RNA polymerase sigma-70 region 2" evidence="6">
    <location>
        <begin position="26"/>
        <end position="95"/>
    </location>
</feature>
<dbReference type="GO" id="GO:0003677">
    <property type="term" value="F:DNA binding"/>
    <property type="evidence" value="ECO:0007669"/>
    <property type="project" value="UniProtKB-KW"/>
</dbReference>
<evidence type="ECO:0000259" key="6">
    <source>
        <dbReference type="Pfam" id="PF04542"/>
    </source>
</evidence>
<dbReference type="EMBL" id="WACR01000004">
    <property type="protein sequence ID" value="KAB1064789.1"/>
    <property type="molecule type" value="Genomic_DNA"/>
</dbReference>
<sequence>MLCANVSDKELVSQYLRGKEQALEILITRHKERVFTYIVSLVKDRQLADDIFQDVFIKVVNTLKRGKYNEEGKFLPWVMRISHNLVIDNFRALKRNPTIDGGGDFDIFDLIKREDPNAEDQLVWDQITGDLKEIIEELPDEQREVLKMRHYGQMSFKEIAEETNVSINTALGRMRYALINMRKTIEERRVDLLKH</sequence>
<comment type="similarity">
    <text evidence="1">Belongs to the sigma-70 factor family. ECF subfamily.</text>
</comment>
<dbReference type="CDD" id="cd06171">
    <property type="entry name" value="Sigma70_r4"/>
    <property type="match status" value="1"/>
</dbReference>
<dbReference type="PANTHER" id="PTHR43133:SF8">
    <property type="entry name" value="RNA POLYMERASE SIGMA FACTOR HI_1459-RELATED"/>
    <property type="match status" value="1"/>
</dbReference>
<name>A0A6N6M5A4_9FLAO</name>
<dbReference type="Gene3D" id="1.10.1740.10">
    <property type="match status" value="1"/>
</dbReference>
<evidence type="ECO:0000256" key="3">
    <source>
        <dbReference type="ARBA" id="ARBA00023082"/>
    </source>
</evidence>
<dbReference type="Gene3D" id="1.10.10.10">
    <property type="entry name" value="Winged helix-like DNA-binding domain superfamily/Winged helix DNA-binding domain"/>
    <property type="match status" value="1"/>
</dbReference>
<proteinExistence type="inferred from homology"/>
<gene>
    <name evidence="8" type="ORF">F3059_05380</name>
</gene>
<dbReference type="Pfam" id="PF04542">
    <property type="entry name" value="Sigma70_r2"/>
    <property type="match status" value="1"/>
</dbReference>
<dbReference type="InterPro" id="IPR013325">
    <property type="entry name" value="RNA_pol_sigma_r2"/>
</dbReference>
<evidence type="ECO:0000313" key="8">
    <source>
        <dbReference type="EMBL" id="KAB1064789.1"/>
    </source>
</evidence>
<dbReference type="Proteomes" id="UP000435357">
    <property type="component" value="Unassembled WGS sequence"/>
</dbReference>
<keyword evidence="3" id="KW-0731">Sigma factor</keyword>
<accession>A0A6N6M5A4</accession>
<dbReference type="SUPFAM" id="SSF88946">
    <property type="entry name" value="Sigma2 domain of RNA polymerase sigma factors"/>
    <property type="match status" value="1"/>
</dbReference>
<dbReference type="RefSeq" id="WP_151167108.1">
    <property type="nucleotide sequence ID" value="NZ_WACR01000004.1"/>
</dbReference>
<keyword evidence="2" id="KW-0805">Transcription regulation</keyword>
<dbReference type="InterPro" id="IPR013324">
    <property type="entry name" value="RNA_pol_sigma_r3/r4-like"/>
</dbReference>
<dbReference type="InterPro" id="IPR039425">
    <property type="entry name" value="RNA_pol_sigma-70-like"/>
</dbReference>
<dbReference type="InterPro" id="IPR036388">
    <property type="entry name" value="WH-like_DNA-bd_sf"/>
</dbReference>
<dbReference type="InterPro" id="IPR013249">
    <property type="entry name" value="RNA_pol_sigma70_r4_t2"/>
</dbReference>
<dbReference type="OrthoDB" id="9790423at2"/>
<dbReference type="NCBIfam" id="TIGR02937">
    <property type="entry name" value="sigma70-ECF"/>
    <property type="match status" value="1"/>
</dbReference>
<dbReference type="SUPFAM" id="SSF88659">
    <property type="entry name" value="Sigma3 and sigma4 domains of RNA polymerase sigma factors"/>
    <property type="match status" value="1"/>
</dbReference>
<dbReference type="InterPro" id="IPR007627">
    <property type="entry name" value="RNA_pol_sigma70_r2"/>
</dbReference>
<protein>
    <submittedName>
        <fullName evidence="8">Sigma-70 family RNA polymerase sigma factor</fullName>
    </submittedName>
</protein>
<keyword evidence="9" id="KW-1185">Reference proteome</keyword>
<comment type="caution">
    <text evidence="8">The sequence shown here is derived from an EMBL/GenBank/DDBJ whole genome shotgun (WGS) entry which is preliminary data.</text>
</comment>
<keyword evidence="4" id="KW-0238">DNA-binding</keyword>
<dbReference type="Pfam" id="PF08281">
    <property type="entry name" value="Sigma70_r4_2"/>
    <property type="match status" value="1"/>
</dbReference>
<dbReference type="GO" id="GO:0006352">
    <property type="term" value="P:DNA-templated transcription initiation"/>
    <property type="evidence" value="ECO:0007669"/>
    <property type="project" value="InterPro"/>
</dbReference>
<evidence type="ECO:0000259" key="7">
    <source>
        <dbReference type="Pfam" id="PF08281"/>
    </source>
</evidence>
<evidence type="ECO:0000256" key="4">
    <source>
        <dbReference type="ARBA" id="ARBA00023125"/>
    </source>
</evidence>
<dbReference type="PANTHER" id="PTHR43133">
    <property type="entry name" value="RNA POLYMERASE ECF-TYPE SIGMA FACTO"/>
    <property type="match status" value="1"/>
</dbReference>
<dbReference type="InterPro" id="IPR014284">
    <property type="entry name" value="RNA_pol_sigma-70_dom"/>
</dbReference>
<organism evidence="8 9">
    <name type="scientific">Salibacter halophilus</name>
    <dbReference type="NCBI Taxonomy" id="1803916"/>
    <lineage>
        <taxon>Bacteria</taxon>
        <taxon>Pseudomonadati</taxon>
        <taxon>Bacteroidota</taxon>
        <taxon>Flavobacteriia</taxon>
        <taxon>Flavobacteriales</taxon>
        <taxon>Salibacteraceae</taxon>
        <taxon>Salibacter</taxon>
    </lineage>
</organism>
<reference evidence="8 9" key="1">
    <citation type="submission" date="2019-09" db="EMBL/GenBank/DDBJ databases">
        <title>Genomes of Cryomorphaceae.</title>
        <authorList>
            <person name="Bowman J.P."/>
        </authorList>
    </citation>
    <scope>NUCLEOTIDE SEQUENCE [LARGE SCALE GENOMIC DNA]</scope>
    <source>
        <strain evidence="8 9">KCTC 52047</strain>
    </source>
</reference>
<evidence type="ECO:0000256" key="2">
    <source>
        <dbReference type="ARBA" id="ARBA00023015"/>
    </source>
</evidence>
<feature type="domain" description="RNA polymerase sigma factor 70 region 4 type 2" evidence="7">
    <location>
        <begin position="130"/>
        <end position="169"/>
    </location>
</feature>
<dbReference type="AlphaFoldDB" id="A0A6N6M5A4"/>